<keyword evidence="2" id="KW-0472">Membrane</keyword>
<organism evidence="3 4">
    <name type="scientific">Ectothiorhodospira mobilis</name>
    <dbReference type="NCBI Taxonomy" id="195064"/>
    <lineage>
        <taxon>Bacteria</taxon>
        <taxon>Pseudomonadati</taxon>
        <taxon>Pseudomonadota</taxon>
        <taxon>Gammaproteobacteria</taxon>
        <taxon>Chromatiales</taxon>
        <taxon>Ectothiorhodospiraceae</taxon>
        <taxon>Ectothiorhodospira</taxon>
    </lineage>
</organism>
<protein>
    <submittedName>
        <fullName evidence="3">Multisubunit potassium/proton antiporter, PhaG subunit</fullName>
    </submittedName>
</protein>
<dbReference type="Proteomes" id="UP000199556">
    <property type="component" value="Unassembled WGS sequence"/>
</dbReference>
<evidence type="ECO:0000256" key="1">
    <source>
        <dbReference type="SAM" id="MobiDB-lite"/>
    </source>
</evidence>
<dbReference type="NCBIfam" id="TIGR01300">
    <property type="entry name" value="CPA3_mnhG_phaG"/>
    <property type="match status" value="1"/>
</dbReference>
<reference evidence="3 4" key="1">
    <citation type="submission" date="2016-10" db="EMBL/GenBank/DDBJ databases">
        <authorList>
            <person name="de Groot N.N."/>
        </authorList>
    </citation>
    <scope>NUCLEOTIDE SEQUENCE [LARGE SCALE GENOMIC DNA]</scope>
    <source>
        <strain evidence="3 4">DSM 4180</strain>
    </source>
</reference>
<dbReference type="PANTHER" id="PTHR34703">
    <property type="entry name" value="ANTIPORTER SUBUNIT MNHG2-RELATED"/>
    <property type="match status" value="1"/>
</dbReference>
<evidence type="ECO:0000256" key="2">
    <source>
        <dbReference type="SAM" id="Phobius"/>
    </source>
</evidence>
<gene>
    <name evidence="3" type="ORF">SAMN05421721_10313</name>
</gene>
<name>A0A1I4Q0K5_ECTMO</name>
<keyword evidence="2" id="KW-0812">Transmembrane</keyword>
<feature type="transmembrane region" description="Helical" evidence="2">
    <location>
        <begin position="43"/>
        <end position="62"/>
    </location>
</feature>
<accession>A0A1I4Q0K5</accession>
<feature type="compositionally biased region" description="Basic and acidic residues" evidence="1">
    <location>
        <begin position="97"/>
        <end position="107"/>
    </location>
</feature>
<dbReference type="EMBL" id="FOUO01000003">
    <property type="protein sequence ID" value="SFM33155.1"/>
    <property type="molecule type" value="Genomic_DNA"/>
</dbReference>
<evidence type="ECO:0000313" key="3">
    <source>
        <dbReference type="EMBL" id="SFM33155.1"/>
    </source>
</evidence>
<feature type="transmembrane region" description="Helical" evidence="2">
    <location>
        <begin position="68"/>
        <end position="89"/>
    </location>
</feature>
<dbReference type="STRING" id="195064.SAMN05421721_10313"/>
<keyword evidence="2" id="KW-1133">Transmembrane helix</keyword>
<feature type="transmembrane region" description="Helical" evidence="2">
    <location>
        <begin position="6"/>
        <end position="31"/>
    </location>
</feature>
<sequence>MAIWLEALIALLIVVSGVFILVGSLGLLKLPTLMMRLHAPTKATTLGVGGALLASMGFFWAVEGTISVHELLVTAFLFLTAPVTAHFIAKAHLHLERKRDGGERERLPQTGTGSGWSTYDPAPQTGGEEGDSAPGEG</sequence>
<dbReference type="OrthoDB" id="9813804at2"/>
<evidence type="ECO:0000313" key="4">
    <source>
        <dbReference type="Proteomes" id="UP000199556"/>
    </source>
</evidence>
<keyword evidence="4" id="KW-1185">Reference proteome</keyword>
<dbReference type="AlphaFoldDB" id="A0A1I4Q0K5"/>
<dbReference type="RefSeq" id="WP_090483720.1">
    <property type="nucleotide sequence ID" value="NZ_FOUO01000003.1"/>
</dbReference>
<dbReference type="InterPro" id="IPR005133">
    <property type="entry name" value="PhaG_MnhG_YufB"/>
</dbReference>
<proteinExistence type="predicted"/>
<feature type="region of interest" description="Disordered" evidence="1">
    <location>
        <begin position="97"/>
        <end position="137"/>
    </location>
</feature>
<dbReference type="GO" id="GO:0015385">
    <property type="term" value="F:sodium:proton antiporter activity"/>
    <property type="evidence" value="ECO:0007669"/>
    <property type="project" value="TreeGrafter"/>
</dbReference>
<dbReference type="PANTHER" id="PTHR34703:SF1">
    <property type="entry name" value="ANTIPORTER SUBUNIT MNHG2-RELATED"/>
    <property type="match status" value="1"/>
</dbReference>
<dbReference type="NCBIfam" id="NF009316">
    <property type="entry name" value="PRK12674.1-5"/>
    <property type="match status" value="1"/>
</dbReference>
<dbReference type="Pfam" id="PF03334">
    <property type="entry name" value="PhaG_MnhG_YufB"/>
    <property type="match status" value="1"/>
</dbReference>